<proteinExistence type="predicted"/>
<reference evidence="2 3" key="1">
    <citation type="submission" date="2018-11" db="EMBL/GenBank/DDBJ databases">
        <authorList>
            <consortium name="Pathogen Informatics"/>
        </authorList>
    </citation>
    <scope>NUCLEOTIDE SEQUENCE [LARGE SCALE GENOMIC DNA]</scope>
</reference>
<dbReference type="Proteomes" id="UP000280834">
    <property type="component" value="Unassembled WGS sequence"/>
</dbReference>
<evidence type="ECO:0000256" key="1">
    <source>
        <dbReference type="SAM" id="MobiDB-lite"/>
    </source>
</evidence>
<gene>
    <name evidence="2" type="ORF">BTMF_LOCUS14506</name>
</gene>
<protein>
    <submittedName>
        <fullName evidence="2">Uncharacterized protein</fullName>
    </submittedName>
</protein>
<organism evidence="2 3">
    <name type="scientific">Brugia timori</name>
    <dbReference type="NCBI Taxonomy" id="42155"/>
    <lineage>
        <taxon>Eukaryota</taxon>
        <taxon>Metazoa</taxon>
        <taxon>Ecdysozoa</taxon>
        <taxon>Nematoda</taxon>
        <taxon>Chromadorea</taxon>
        <taxon>Rhabditida</taxon>
        <taxon>Spirurina</taxon>
        <taxon>Spiruromorpha</taxon>
        <taxon>Filarioidea</taxon>
        <taxon>Onchocercidae</taxon>
        <taxon>Brugia</taxon>
    </lineage>
</organism>
<feature type="region of interest" description="Disordered" evidence="1">
    <location>
        <begin position="1"/>
        <end position="32"/>
    </location>
</feature>
<evidence type="ECO:0000313" key="2">
    <source>
        <dbReference type="EMBL" id="VDO49783.1"/>
    </source>
</evidence>
<dbReference type="EMBL" id="UZAG01021269">
    <property type="protein sequence ID" value="VDO49783.1"/>
    <property type="molecule type" value="Genomic_DNA"/>
</dbReference>
<feature type="compositionally biased region" description="Basic and acidic residues" evidence="1">
    <location>
        <begin position="19"/>
        <end position="32"/>
    </location>
</feature>
<evidence type="ECO:0000313" key="3">
    <source>
        <dbReference type="Proteomes" id="UP000280834"/>
    </source>
</evidence>
<name>A0A3P7X5D4_9BILA</name>
<accession>A0A3P7X5D4</accession>
<keyword evidence="3" id="KW-1185">Reference proteome</keyword>
<dbReference type="AlphaFoldDB" id="A0A3P7X5D4"/>
<feature type="non-terminal residue" evidence="2">
    <location>
        <position position="32"/>
    </location>
</feature>
<sequence>MRIYVRVRHVSEQHTSTSRSKDNRPNCQIERM</sequence>